<comment type="function">
    <text evidence="6">Reversible hydration of carbon dioxide.</text>
</comment>
<dbReference type="GO" id="GO:0004089">
    <property type="term" value="F:carbonate dehydratase activity"/>
    <property type="evidence" value="ECO:0007669"/>
    <property type="project" value="UniProtKB-UniRule"/>
</dbReference>
<dbReference type="SUPFAM" id="SSF51069">
    <property type="entry name" value="Carbonic anhydrase"/>
    <property type="match status" value="1"/>
</dbReference>
<dbReference type="EMBL" id="JAWDGP010001575">
    <property type="protein sequence ID" value="KAK3790096.1"/>
    <property type="molecule type" value="Genomic_DNA"/>
</dbReference>
<keyword evidence="9" id="KW-1185">Reference proteome</keyword>
<keyword evidence="3 6" id="KW-0479">Metal-binding</keyword>
<proteinExistence type="inferred from homology"/>
<organism evidence="8 9">
    <name type="scientific">Elysia crispata</name>
    <name type="common">lettuce slug</name>
    <dbReference type="NCBI Taxonomy" id="231223"/>
    <lineage>
        <taxon>Eukaryota</taxon>
        <taxon>Metazoa</taxon>
        <taxon>Spiralia</taxon>
        <taxon>Lophotrochozoa</taxon>
        <taxon>Mollusca</taxon>
        <taxon>Gastropoda</taxon>
        <taxon>Heterobranchia</taxon>
        <taxon>Euthyneura</taxon>
        <taxon>Panpulmonata</taxon>
        <taxon>Sacoglossa</taxon>
        <taxon>Placobranchoidea</taxon>
        <taxon>Plakobranchidae</taxon>
        <taxon>Elysia</taxon>
    </lineage>
</organism>
<evidence type="ECO:0000256" key="2">
    <source>
        <dbReference type="ARBA" id="ARBA00012925"/>
    </source>
</evidence>
<evidence type="ECO:0000256" key="4">
    <source>
        <dbReference type="ARBA" id="ARBA00022833"/>
    </source>
</evidence>
<dbReference type="InterPro" id="IPR018338">
    <property type="entry name" value="Carbonic_anhydrase_a-class_CS"/>
</dbReference>
<gene>
    <name evidence="8" type="ORF">RRG08_065446</name>
</gene>
<evidence type="ECO:0000256" key="5">
    <source>
        <dbReference type="ARBA" id="ARBA00023180"/>
    </source>
</evidence>
<keyword evidence="6" id="KW-0456">Lyase</keyword>
<evidence type="ECO:0000256" key="6">
    <source>
        <dbReference type="RuleBase" id="RU367011"/>
    </source>
</evidence>
<evidence type="ECO:0000313" key="9">
    <source>
        <dbReference type="Proteomes" id="UP001283361"/>
    </source>
</evidence>
<dbReference type="GO" id="GO:0008270">
    <property type="term" value="F:zinc ion binding"/>
    <property type="evidence" value="ECO:0007669"/>
    <property type="project" value="UniProtKB-UniRule"/>
</dbReference>
<accession>A0AAE1E0S8</accession>
<name>A0AAE1E0S8_9GAST</name>
<dbReference type="CDD" id="cd00326">
    <property type="entry name" value="alpha_CA"/>
    <property type="match status" value="1"/>
</dbReference>
<keyword evidence="5" id="KW-0325">Glycoprotein</keyword>
<evidence type="ECO:0000313" key="8">
    <source>
        <dbReference type="EMBL" id="KAK3790096.1"/>
    </source>
</evidence>
<dbReference type="GO" id="GO:0005886">
    <property type="term" value="C:plasma membrane"/>
    <property type="evidence" value="ECO:0007669"/>
    <property type="project" value="TreeGrafter"/>
</dbReference>
<dbReference type="AlphaFoldDB" id="A0AAE1E0S8"/>
<dbReference type="Proteomes" id="UP001283361">
    <property type="component" value="Unassembled WGS sequence"/>
</dbReference>
<dbReference type="InterPro" id="IPR036398">
    <property type="entry name" value="CA_dom_sf"/>
</dbReference>
<dbReference type="PROSITE" id="PS51144">
    <property type="entry name" value="ALPHA_CA_2"/>
    <property type="match status" value="1"/>
</dbReference>
<comment type="cofactor">
    <cofactor evidence="6">
        <name>Zn(2+)</name>
        <dbReference type="ChEBI" id="CHEBI:29105"/>
    </cofactor>
</comment>
<reference evidence="8" key="1">
    <citation type="journal article" date="2023" name="G3 (Bethesda)">
        <title>A reference genome for the long-term kleptoplast-retaining sea slug Elysia crispata morphotype clarki.</title>
        <authorList>
            <person name="Eastman K.E."/>
            <person name="Pendleton A.L."/>
            <person name="Shaikh M.A."/>
            <person name="Suttiyut T."/>
            <person name="Ogas R."/>
            <person name="Tomko P."/>
            <person name="Gavelis G."/>
            <person name="Widhalm J.R."/>
            <person name="Wisecaver J.H."/>
        </authorList>
    </citation>
    <scope>NUCLEOTIDE SEQUENCE</scope>
    <source>
        <strain evidence="8">ECLA1</strain>
    </source>
</reference>
<evidence type="ECO:0000256" key="1">
    <source>
        <dbReference type="ARBA" id="ARBA00010718"/>
    </source>
</evidence>
<sequence>MTILKKKKIYIGFRNFHFVHYYLQLQLELKEFYILSAHASGHCASPEAIKRLKESKSRVLWACGSPAHKMPLINPSSCLVLIFVAAARAGVTDWSYTGPHGPNHWHLDFPHCAGMTQSPININTGDVLYNKALKPFDLAEYSKTKQITMHLVNKGGHTAEVEYTGDQIRLRGGNLPDIYILSQFHFHWGSASRRGSEHTLDGQHYPMELHLVHYQSHLGSINNALDQPSGLAVLGYFFKIGEHNDNFDQLLKYFPQIKESDQHVVIPTFPLLDLLPTPTVNYFRYDGSLTTPPCHESVIWSLSTQPIEVAEEQMEAFRGLYDSTNHSLVDDFRPLQPLNERTVQVSHRDFSTEDTGSYVTSSAATISLFTLLSLWASKNV</sequence>
<evidence type="ECO:0000256" key="3">
    <source>
        <dbReference type="ARBA" id="ARBA00022723"/>
    </source>
</evidence>
<dbReference type="PANTHER" id="PTHR18952">
    <property type="entry name" value="CARBONIC ANHYDRASE"/>
    <property type="match status" value="1"/>
</dbReference>
<feature type="domain" description="Alpha-carbonic anhydrase" evidence="7">
    <location>
        <begin position="92"/>
        <end position="347"/>
    </location>
</feature>
<evidence type="ECO:0000259" key="7">
    <source>
        <dbReference type="PROSITE" id="PS51144"/>
    </source>
</evidence>
<keyword evidence="4 6" id="KW-0862">Zinc</keyword>
<comment type="catalytic activity">
    <reaction evidence="6">
        <text>hydrogencarbonate + H(+) = CO2 + H2O</text>
        <dbReference type="Rhea" id="RHEA:10748"/>
        <dbReference type="ChEBI" id="CHEBI:15377"/>
        <dbReference type="ChEBI" id="CHEBI:15378"/>
        <dbReference type="ChEBI" id="CHEBI:16526"/>
        <dbReference type="ChEBI" id="CHEBI:17544"/>
        <dbReference type="EC" id="4.2.1.1"/>
    </reaction>
</comment>
<comment type="similarity">
    <text evidence="1 6">Belongs to the alpha-carbonic anhydrase family.</text>
</comment>
<dbReference type="EC" id="4.2.1.1" evidence="2 6"/>
<dbReference type="PANTHER" id="PTHR18952:SF278">
    <property type="entry name" value="CARBONIC ANHYDRASE"/>
    <property type="match status" value="1"/>
</dbReference>
<dbReference type="Gene3D" id="3.10.200.10">
    <property type="entry name" value="Alpha carbonic anhydrase"/>
    <property type="match status" value="1"/>
</dbReference>
<dbReference type="PROSITE" id="PS00162">
    <property type="entry name" value="ALPHA_CA_1"/>
    <property type="match status" value="1"/>
</dbReference>
<dbReference type="InterPro" id="IPR023561">
    <property type="entry name" value="Carbonic_anhydrase_a-class"/>
</dbReference>
<dbReference type="SMART" id="SM01057">
    <property type="entry name" value="Carb_anhydrase"/>
    <property type="match status" value="1"/>
</dbReference>
<protein>
    <recommendedName>
        <fullName evidence="2 6">Carbonic anhydrase</fullName>
        <ecNumber evidence="2 6">4.2.1.1</ecNumber>
    </recommendedName>
</protein>
<dbReference type="FunFam" id="3.10.200.10:FF:000003">
    <property type="entry name" value="Carbonic anhydrase 12"/>
    <property type="match status" value="1"/>
</dbReference>
<dbReference type="InterPro" id="IPR001148">
    <property type="entry name" value="CA_dom"/>
</dbReference>
<comment type="caution">
    <text evidence="8">The sequence shown here is derived from an EMBL/GenBank/DDBJ whole genome shotgun (WGS) entry which is preliminary data.</text>
</comment>
<dbReference type="Pfam" id="PF00194">
    <property type="entry name" value="Carb_anhydrase"/>
    <property type="match status" value="1"/>
</dbReference>